<evidence type="ECO:0000313" key="16">
    <source>
        <dbReference type="EMBL" id="CAD7245163.1"/>
    </source>
</evidence>
<keyword evidence="7 9" id="KW-0238">DNA-binding</keyword>
<feature type="DNA-binding region" description="H-T-H motif" evidence="9">
    <location>
        <begin position="3231"/>
        <end position="3251"/>
    </location>
</feature>
<feature type="region of interest" description="Disordered" evidence="12">
    <location>
        <begin position="2675"/>
        <end position="2697"/>
    </location>
</feature>
<feature type="region of interest" description="Disordered" evidence="12">
    <location>
        <begin position="262"/>
        <end position="292"/>
    </location>
</feature>
<dbReference type="Pfam" id="PF03221">
    <property type="entry name" value="HTH_Tnp_Tc5"/>
    <property type="match status" value="1"/>
</dbReference>
<dbReference type="SMART" id="SM00674">
    <property type="entry name" value="CENPB"/>
    <property type="match status" value="1"/>
</dbReference>
<dbReference type="Pfam" id="PF04218">
    <property type="entry name" value="CENP-B_N"/>
    <property type="match status" value="1"/>
</dbReference>
<dbReference type="Pfam" id="PF02207">
    <property type="entry name" value="zf-UBR"/>
    <property type="match status" value="1"/>
</dbReference>
<dbReference type="PROSITE" id="PS50960">
    <property type="entry name" value="HTH_PSQ"/>
    <property type="match status" value="1"/>
</dbReference>
<keyword evidence="6" id="KW-0112">Calmodulin-binding</keyword>
<dbReference type="InterPro" id="IPR025704">
    <property type="entry name" value="E3_Ub_ligase_UBR4_C"/>
</dbReference>
<dbReference type="EMBL" id="LR900310">
    <property type="protein sequence ID" value="CAD7245163.1"/>
    <property type="molecule type" value="Genomic_DNA"/>
</dbReference>
<dbReference type="Pfam" id="PF17906">
    <property type="entry name" value="HTH_48"/>
    <property type="match status" value="1"/>
</dbReference>
<evidence type="ECO:0000256" key="11">
    <source>
        <dbReference type="PROSITE-ProRule" id="PRU01388"/>
    </source>
</evidence>
<dbReference type="PROSITE" id="PS51157">
    <property type="entry name" value="ZF_UBR"/>
    <property type="match status" value="1"/>
</dbReference>
<keyword evidence="3" id="KW-0479">Metal-binding</keyword>
<dbReference type="CDD" id="cd19680">
    <property type="entry name" value="UBR-box_UBR4"/>
    <property type="match status" value="1"/>
</dbReference>
<keyword evidence="17" id="KW-1185">Reference proteome</keyword>
<feature type="compositionally biased region" description="Polar residues" evidence="12">
    <location>
        <begin position="2492"/>
        <end position="2501"/>
    </location>
</feature>
<dbReference type="GO" id="GO:0003677">
    <property type="term" value="F:DNA binding"/>
    <property type="evidence" value="ECO:0007669"/>
    <property type="project" value="UniProtKB-UniRule"/>
</dbReference>
<dbReference type="GO" id="GO:0005634">
    <property type="term" value="C:nucleus"/>
    <property type="evidence" value="ECO:0007669"/>
    <property type="project" value="UniProtKB-SubCell"/>
</dbReference>
<evidence type="ECO:0000259" key="14">
    <source>
        <dbReference type="PROSITE" id="PS51157"/>
    </source>
</evidence>
<dbReference type="InterPro" id="IPR036388">
    <property type="entry name" value="WH-like_DNA-bd_sf"/>
</dbReference>
<feature type="compositionally biased region" description="Polar residues" evidence="12">
    <location>
        <begin position="3001"/>
        <end position="3011"/>
    </location>
</feature>
<keyword evidence="8 9" id="KW-0539">Nucleus</keyword>
<evidence type="ECO:0008006" key="18">
    <source>
        <dbReference type="Google" id="ProtNLM"/>
    </source>
</evidence>
<dbReference type="Gene3D" id="1.10.10.60">
    <property type="entry name" value="Homeodomain-like"/>
    <property type="match status" value="2"/>
</dbReference>
<accession>A0A7R8XF88</accession>
<dbReference type="InterPro" id="IPR045189">
    <property type="entry name" value="UBR4-like"/>
</dbReference>
<feature type="region of interest" description="UBR4 E3 catalytic module" evidence="11">
    <location>
        <begin position="5366"/>
        <end position="5859"/>
    </location>
</feature>
<dbReference type="PANTHER" id="PTHR21725">
    <property type="entry name" value="E3 UBIQUITIN-PROTEIN LIGASE UBR4"/>
    <property type="match status" value="1"/>
</dbReference>
<dbReference type="Gene3D" id="1.10.10.10">
    <property type="entry name" value="Winged helix-like DNA-binding domain superfamily/Winged helix DNA-binding domain"/>
    <property type="match status" value="1"/>
</dbReference>
<keyword evidence="5" id="KW-0862">Zinc</keyword>
<feature type="compositionally biased region" description="Gly residues" evidence="12">
    <location>
        <begin position="1753"/>
        <end position="1769"/>
    </location>
</feature>
<evidence type="ECO:0000256" key="9">
    <source>
        <dbReference type="PROSITE-ProRule" id="PRU00320"/>
    </source>
</evidence>
<feature type="compositionally biased region" description="Basic and acidic residues" evidence="12">
    <location>
        <begin position="262"/>
        <end position="273"/>
    </location>
</feature>
<evidence type="ECO:0000256" key="1">
    <source>
        <dbReference type="ARBA" id="ARBA00004123"/>
    </source>
</evidence>
<evidence type="ECO:0000256" key="8">
    <source>
        <dbReference type="ARBA" id="ARBA00023242"/>
    </source>
</evidence>
<feature type="region of interest" description="Disordered" evidence="12">
    <location>
        <begin position="1622"/>
        <end position="1651"/>
    </location>
</feature>
<evidence type="ECO:0000256" key="3">
    <source>
        <dbReference type="ARBA" id="ARBA00022723"/>
    </source>
</evidence>
<feature type="region of interest" description="Disordered" evidence="12">
    <location>
        <begin position="454"/>
        <end position="484"/>
    </location>
</feature>
<feature type="compositionally biased region" description="Acidic residues" evidence="12">
    <location>
        <begin position="1623"/>
        <end position="1651"/>
    </location>
</feature>
<organism evidence="16">
    <name type="scientific">Darwinula stevensoni</name>
    <dbReference type="NCBI Taxonomy" id="69355"/>
    <lineage>
        <taxon>Eukaryota</taxon>
        <taxon>Metazoa</taxon>
        <taxon>Ecdysozoa</taxon>
        <taxon>Arthropoda</taxon>
        <taxon>Crustacea</taxon>
        <taxon>Oligostraca</taxon>
        <taxon>Ostracoda</taxon>
        <taxon>Podocopa</taxon>
        <taxon>Podocopida</taxon>
        <taxon>Darwinulocopina</taxon>
        <taxon>Darwinuloidea</taxon>
        <taxon>Darwinulidae</taxon>
        <taxon>Darwinula</taxon>
    </lineage>
</organism>
<dbReference type="Gene3D" id="1.10.10.1450">
    <property type="match status" value="1"/>
</dbReference>
<gene>
    <name evidence="16" type="ORF">DSTB1V02_LOCUS5038</name>
</gene>
<feature type="domain" description="HTH CENPB-type" evidence="15">
    <location>
        <begin position="3267"/>
        <end position="3338"/>
    </location>
</feature>
<dbReference type="Pfam" id="PF19423">
    <property type="entry name" value="E3_UBR4_N"/>
    <property type="match status" value="2"/>
</dbReference>
<feature type="domain" description="HTH psq-type" evidence="13">
    <location>
        <begin position="3207"/>
        <end position="3255"/>
    </location>
</feature>
<dbReference type="InterPro" id="IPR006600">
    <property type="entry name" value="HTH_CenpB_DNA-bd_dom"/>
</dbReference>
<feature type="region of interest" description="Disordered" evidence="12">
    <location>
        <begin position="165"/>
        <end position="200"/>
    </location>
</feature>
<evidence type="ECO:0000256" key="2">
    <source>
        <dbReference type="ARBA" id="ARBA00009970"/>
    </source>
</evidence>
<evidence type="ECO:0000256" key="4">
    <source>
        <dbReference type="ARBA" id="ARBA00022771"/>
    </source>
</evidence>
<protein>
    <recommendedName>
        <fullName evidence="18">E3 ubiquitin-protein ligase UBR4</fullName>
    </recommendedName>
</protein>
<reference evidence="16" key="1">
    <citation type="submission" date="2020-11" db="EMBL/GenBank/DDBJ databases">
        <authorList>
            <person name="Tran Van P."/>
        </authorList>
    </citation>
    <scope>NUCLEOTIDE SEQUENCE</scope>
</reference>
<dbReference type="Pfam" id="PF13764">
    <property type="entry name" value="E3_UbLigase_R4"/>
    <property type="match status" value="3"/>
</dbReference>
<evidence type="ECO:0000256" key="5">
    <source>
        <dbReference type="ARBA" id="ARBA00022833"/>
    </source>
</evidence>
<dbReference type="Proteomes" id="UP000677054">
    <property type="component" value="Unassembled WGS sequence"/>
</dbReference>
<evidence type="ECO:0000256" key="6">
    <source>
        <dbReference type="ARBA" id="ARBA00022860"/>
    </source>
</evidence>
<feature type="region of interest" description="Disordered" evidence="12">
    <location>
        <begin position="2966"/>
        <end position="3071"/>
    </location>
</feature>
<evidence type="ECO:0000256" key="12">
    <source>
        <dbReference type="SAM" id="MobiDB-lite"/>
    </source>
</evidence>
<dbReference type="EMBL" id="CAJPEV010000793">
    <property type="protein sequence ID" value="CAG0888581.1"/>
    <property type="molecule type" value="Genomic_DNA"/>
</dbReference>
<comment type="subcellular location">
    <subcellularLocation>
        <location evidence="1 9">Nucleus</location>
    </subcellularLocation>
</comment>
<dbReference type="Pfam" id="PF24079">
    <property type="entry name" value="UBR4"/>
    <property type="match status" value="1"/>
</dbReference>
<dbReference type="SUPFAM" id="SSF46689">
    <property type="entry name" value="Homeodomain-like"/>
    <property type="match status" value="2"/>
</dbReference>
<feature type="domain" description="UBR-type" evidence="14">
    <location>
        <begin position="1655"/>
        <end position="1724"/>
    </location>
</feature>
<dbReference type="SMART" id="SM00396">
    <property type="entry name" value="ZnF_UBR1"/>
    <property type="match status" value="1"/>
</dbReference>
<dbReference type="PROSITE" id="PS52043">
    <property type="entry name" value="UBR4_E3"/>
    <property type="match status" value="1"/>
</dbReference>
<evidence type="ECO:0000256" key="10">
    <source>
        <dbReference type="PROSITE-ProRule" id="PRU00508"/>
    </source>
</evidence>
<evidence type="ECO:0000313" key="17">
    <source>
        <dbReference type="Proteomes" id="UP000677054"/>
    </source>
</evidence>
<dbReference type="InterPro" id="IPR045841">
    <property type="entry name" value="E3_UBR4_N"/>
</dbReference>
<feature type="region of interest" description="Disordered" evidence="12">
    <location>
        <begin position="2482"/>
        <end position="2512"/>
    </location>
</feature>
<dbReference type="InterPro" id="IPR007889">
    <property type="entry name" value="HTH_Psq"/>
</dbReference>
<dbReference type="InterPro" id="IPR041426">
    <property type="entry name" value="Mos1_HTH"/>
</dbReference>
<sequence>MFDGNFGPPLGLGPPHNCGGCLGSCYTTAPEAKNSARGYMMLLNQNISYLRNLDSACSSGGLLTLCLNLPYLARFIKRWVDAKSSGTLVIPTTPSDAAYVRSTLQMLTKELSFLHKTLSLPILEPLTIKRIEHLGMIAMGCLVASLVSAAMHGILEVLSPQPSAGGSSSSLPSGTLPSQGSVTGGSSLPTSPGPSGKKQEDCAIPSVAVRMHVRDIFSLILSHVKNSSRAGGKYYQNLQMMASWLLLRGTVALVGAVGGVRERTGSSSEEKMSSSKTTSKVSPDHSSKPAIPVPPLSPLMRVNLMKVQQGFGMHAVELASLGLELLKGLLQDLQGEGAADLESDAVDFSSSFLFDLSITKDYKGLERVMKVMGSIPLIHFLHDIAMISYRKACCMKRVQRSRGAHNTTFSLSDSHGYYEDDFSCSDDSAPDEGKDDDSEPILGQWFEETLILPETEREGNGKKEDGENNKGIKEDAEKENEKLSSEAQEEIQYIQLATYVFHFMTSQLVNSHVKFVSKNFLTNLKKEQMAVIAALIRDLEKESARFESGNVNLPEGSCFDQELSSYYEDFSKGLSVYVHNLIALGFLNEHLQTSLLTYLGVSPSRLEGTWPLLIYPKTLAILAQILVLKQKQNKMEMREDGGVMFVTIWENLLNSLNRHILFPSPSSPDSTEFEDLNVEHAQLLLFLFHSLPLMRKKMVLLICANCIVKASQGIDLSSHPANPLKESQILPLSRLLLILEYLMKNLYDAPSELYEQIQANLFSHSSTLGGGSDDSKARQPNGKKYFACASIQEVYRKLTMAEDSFLEPRFYNLSAVELCSQDTPKLDGLACSFILSTPDLLRYSDLYSALLKLLDITKHLPHPLLENPDHISSPAYACCIQYCFGIITRLVLTLPPSVAYLEVLLEKHSVEENICDKLEGHALPSLIWGPRASFVTFSGWMKDCLVKQGLATSKATTLLKMISKCRNGVTNFTELFMDFASHFASHNMFIKPAGGGALKMSQLPALADLMVLDLIVGKLMTSLDEKAQVHTVSSLEGEDVSDDAAPPSQLSPELRDRLMETVRLLMEGVFATIRWSILHEMNASLGPTKYGEESLCAMDLLMSMASGNPHGHEKLAAFITRLNAFLPHSLKTHLSYEAKAPGVEFPPILTWMDSFAGDLIPSESYVCALLAAHTAAMSKPRAGLLSCLLRHILHTLMQIAVTLCVNCEPEQQRKLLESLLPLTISCGTEFASDVIQVLLEERLGISVQDDECVEILAALIARNYYQMVEIIKDKKNIHVGEGVLQQCVEFFTQFHLKTKAGRQALYKVFVDPGGCDLANVILSAAAESLAPTYSTHVLNFLHALLKQAECHPNDEVFIGLCGSLLGLASATEDEVQRMILSPGLSELSYFEESPAFTENRDILLGVCKMLIKEPWCSPAMNQPYPLTKEQVRLLLLYDFQIKKKAANSIADINTAFGPDTVSKSTAYDWYSRFQKGNESLEDQPRTGRPSEFDNSALQEALEANNRQTSRELADLLGVSHTTILHHLAELGKKANRNHVGDEKVCQNVEEEVERMTPGHGIYDDEKSDIPNWSGGPCNVLEAVGALFNYLADVGSALRVALGKDSNRWAFLRNFSLSAQGEVDPSDLVESDWGEDLQDEEDSAGDESDEDSLSNKLCTYSITQKEFMNQHWYHCLTCKMVDLAGVCSICARVCHRGHEITYAKYGSFFCDCGAKEDGSCQALVKRNQPDSTLQGSATNACGILPRSQASDGQGISGRGSGASGGHGGSFHGQMAPGGSSHYSSTEAQSEKGREEITKHRNHLAKLLDQHKHALATKLQEQELMWSVVTILRSLNSALMLHIFRTSASGALIRIQRAFHVMHTAEKTLVHTDSNMIPTLGSQEGAFENVRMNYSGDQGQTIRQLITAHVIRRVAMCCLASPSGKRQHLAVAHEKGKITILQLNQMLRQVNTAQRKLTLTRLASASLPFSILTLASNPANEDVLAVCGLKDCHVLTFTLSGNVGDHLVLHPQLDSGNFIIKSMWLPGSKSCLAVITADFVKIYDLAADTLSPIFYYLLPSGKIRDCCFVFLEGWKTDAVCHMFLMTSSGHIYMQPLCEESGAVHGPFYVTNTLEVHHPELKDSGGTIAGGGVSIYYSHSMQLLFFSYAQGKNFIAPLVTLSQPLRTVFPVSVSSSPNGGKGNPQALCQWSEVMGHPGLFTCLTQNSNNPAVLLVKPKTIQVQELRFTPSKPKFLDMVALRHIANGQGEMRTTLILLCEDGSLKIYAGYDESTSQFLLFIYTCVVNSLYSLLSLSFLDFWFNPFNPSNNPMPTVSGLTRHSRKKKVPKNNRPSGSVSFPVDFFEHCIPMPDVEFGGSDVLQIYNAPQLKNRLNTSGMYIASMKSAGFSMDVVNPDSNLVMTGVRVYVGGCQDAQRIPSYMEVFGRSITMNTTVPRWYDFPLTREESLQADKKLVITFGPSSDPQGVTVVDNVKIYGKTKEAFSWPDELSDEPLPATSTVPSGSPDSIPENEVPVPSATTDPVVNRMIECACETLECFYYLTGLREVPQKATLTEMILKVTSSYLVLPLSSLVLQRDAFILHHLSKKLAKDFSTDLYEVDSFFLVLSHVRAIALSRPANLIEGIAPSKISTSDSIWSFLIWKQGEVDQETLIEEDNQQPVYYATPPETPPMLSTNPFMQEEEQESMVAPSSSLEEESTDVSESENKITTFIGLMMEHFWRLHKNRPRNQFLVPVGQASYPQLEMAAATIVEIIHAITLVDISMVSVAVKHYMSFLLSSDMTLSFAAKTALIRCLRPRQRKRRVCIPSPQRSSTPGNCDVFLDYDGMIHLSTELMLEKEPPPPPLTPPVTANNQQLDSLLMSDMQDVEPTVMVAAASDIQDVSGRSNSNLSPLPLEALLGHGGLGPLLDLPVSEADDETMVELAIALSLQDQVSSSGNAADAASQGIQGIHNLSAQALQGLQLLTGQNFGAQRREGSDGGAPPSHMSDTTASPGISEDEAEVEGSTAATDGSTLRTSPAESGGSAGEGVGENAPASGRSSAYGESTGGYHCHPRSENELGSDALSTGGTTGYQMGESDLMECESDPYANQKMHSLSLHLLNAFLPYLPQLREIGGVRCIPFLQALLLLSGDLDVEDEQDKACLDTLLAGLIHELQISQEDPENLIKRTARHEMQLLIMRLLVLFARSSEFTDLWSKFTCSLISGSEMAHVAKKRKCMSIELKIDILREVEEGKLKKGEISAKYDIPPSTLSSIVSAKEKIRKEFFNASFAPGRKKLRGAKYGDIEEALFEWFQQARACNIALDGNTIRQKAAELAKVLGIENFECSSGWLSRFKDRHGIVFKKVCGEAGSVPDEIVNKWKNETLRSIIGSHRPEDIFNADETSLFFNLTPEKTMQVSPDAVANCFRKAGFCHGESTQEETDIAPPMESDDAWEEIASQLQVGCEFTQFVNIDEDVPTCEPLPNPAMCAEAHGVMELEDAANEEEMEEQPAIPKSRNVMEAVETIKLHLYHACHGNEKMLRKISDIEKFFLKRATSRVMMSRSKSSSRAGSEIPNAVAQATATTLSGTGILAHCLQLLKTLLDHWKNQANLMESEVVAGSADSSVASVMPVKIGSNLLKPQQQAPPPDMSPFFLRQYVKGHARDVFEAFPQLLTEMALRLPYQIKKISELVSTIPNVEFDQDWNFVLCEYMMYRQMPFIRRQVRKLLLFLCGSRDKYRQIRDFHAFRSNIKVFILFLYSLFKLLLALSSIANFLVLQAVKDACPDPGVLGHQGLLLTPTSPSPLNYDCLIDMIEHLKGSLDIATMRISNWQRFCNQDDTILPFLIHATLILDEGVAPIILHLLQCALCGAKAVQQGLPGVSQLSGAPTRGTGKRERERGDPLEMLPEDPLSMCLVQNLFQSCSPQLLKQFMNMFLLESNQTSVRWQAHSLILSLFRFSSTHVQELLLEMMWTLLPIIPSYGRKASQFVDLLGYFSLKTNLPNEKARVKEEDNISLMDGFFFLTQAKENVKRAVEVLQGQNSLLTNHPNANLYTNLQGLVEFDGFYLESEPCLVCNDPEVQFTNIKLSAIKVDSRFTTTTQIVKLVGSHTIFKLVVRIGDLKRTKMVRTINVYYNNRTVQAVIELKNRPAMWHKAKRVILTPGQTEVKIEFPLPIVACNLMIEYADFYENPQASTETLQCPRCSATVPANPGVCSNCGENVFQCHKCRSINYDEKDPFLCNACGFCKYAKFDYTLTARPCCAVDPIENEEDRKKAILRINTLLEKADRVYSKVTSQKSFLEALLSQTLEQGAERNEDLPTVAPPSAVASATGTGGTAMSAPAAPTATTGASGSSSVASAPQVNRNILSLAQRYCGECKVAFDELSKIIQKVVAFRQELVAYDRQQFQKQSHSVAKNLEEDPRSFVKQGKCYGCASAATEHCITLLRALASQSKYRSLLCENHFGLLPEMLDHNLKKGTLKVRQEVRHLLCLLTKDNFLATKELNLLIMDRVHLALKSHASSTILASAIRHEVGLLVNLVQMRDDSCWEVRLRCLVQLFSVACEMLQSPPVMENLVLPCLRILVSLMKPPAVLSKKFKDVPNPLSLASVATDTAETHLNLDRWLKEEPQESYKAWKKRIPCAKPQSLGATVLDIGDKKGKRDDMNKNDMNLLLKQGGPTPQQKVHAKYLIEKYGTKWRDKVFSKQKCPIVFCDNSWLKPVLFYPSSRMARAVASHVIETLCSTYPKKKLVWITSVLLSAHLLFHSFLVIDCFQLSQLLDLLMGYLPLLSRAGENGAEYVTLFQSLVRTGHWRYYLAVQGILPLIGDLMNEEIELISHLEETTLNSDLSQGYALKSLTELLCTMVERPAIRAKYKVRLLATVLHGYLALRKLVVQRTKVIDDTQDKLLHLLEDMTTGTESETKAFMAVCVETVKKYGKDDLRTPVFIFERLCSIIYPEENDVREFFLMLDKDPQQEDFLQGRMLGNPYSSLEPGLGPLMRDVKNKICTDCELVALLEDDTGMELLVCNKIISLDLPVKDVFKKVWLAENPETDAMRVVYRMRGLLGDATEDIIETLDDKKDQEVNNEEVYRMANVMAECGGLKVRMAGAVLQYFSSHLDQVMLNRLASISDMPRGRALLTVLLRLFGLCIKVSANLKRIVDPKLNAIGIMLQTLKLCLAASEQESGAVTAHHAGQPSLTEQLLEIMEVILAEASGEGLKDYANFNASCGDVRDTESLLMWTDDPSLSSQIRERMMRVLPLLACPNPEKMDLLTKHFRPLFDFNKFDQDHTQEDVNRLESFCDLVRGIEKNEVGNLLKDRFVSANLVQTAIQYIQFILGVSSPSALNITNCDQMHITLFQRIPLKNDIVWQTHCPRSRSAVVQADSEEWKAFLSKPSLKLVLRILAGLADGHPSTQVENSGHLCLLSWNGSCTKLWHMVLHYQLAVGDSCIPILHQLEQVSSDQRVGSLAENLMEVLRGNPSLSNKVDAERKQTRAEKKRLAMAMRQRELGQLGMKANEKGQVTVASSILDQLSDLVEESGLVCVICREGYKFQPSKVLGIYTFTKRCNADDFEAKARKTPAYATVTHFNVVHVDCHIAAVRLSRMRDEWESAALQNANTRCNGIVPLWGPQVPESAFASCLARHNTYLQECTAHRDIGHVSTIHDLKLLLLRFAEERSFSEDSGGGGPQSNMHFVPYLMHMALYVLNTTRSVPREEENLKAFLEYSAGKWIENSFEAEGPLYFGIFALLISSPNAWKARRLMILNRLIVMALARNLLQPGPHQKLPDRSNREYGVYKPALVFFGLINAMYSIMFKKVTVTSDSEWPEHLADFIRHNDQVLAEASDRMLQFYQDDLLPCQSFTEFVDVIGLLDEIPSPDSYLATLLSWVPC</sequence>
<dbReference type="InterPro" id="IPR003126">
    <property type="entry name" value="Znf_UBR"/>
</dbReference>
<feature type="region of interest" description="Disordered" evidence="12">
    <location>
        <begin position="1748"/>
        <end position="1795"/>
    </location>
</feature>
<feature type="compositionally biased region" description="Low complexity" evidence="12">
    <location>
        <begin position="165"/>
        <end position="196"/>
    </location>
</feature>
<comment type="similarity">
    <text evidence="2 11">Belongs to the UBR4 family.</text>
</comment>
<dbReference type="PROSITE" id="PS51253">
    <property type="entry name" value="HTH_CENPB"/>
    <property type="match status" value="1"/>
</dbReference>
<dbReference type="InterPro" id="IPR009057">
    <property type="entry name" value="Homeodomain-like_sf"/>
</dbReference>
<dbReference type="GO" id="GO:0008270">
    <property type="term" value="F:zinc ion binding"/>
    <property type="evidence" value="ECO:0007669"/>
    <property type="project" value="UniProtKB-KW"/>
</dbReference>
<evidence type="ECO:0000256" key="7">
    <source>
        <dbReference type="ARBA" id="ARBA00023125"/>
    </source>
</evidence>
<proteinExistence type="inferred from homology"/>
<name>A0A7R8XF88_9CRUS</name>
<dbReference type="GO" id="GO:0005516">
    <property type="term" value="F:calmodulin binding"/>
    <property type="evidence" value="ECO:0007669"/>
    <property type="project" value="UniProtKB-KW"/>
</dbReference>
<keyword evidence="4 11" id="KW-0863">Zinc-finger</keyword>
<dbReference type="SUPFAM" id="SSF50978">
    <property type="entry name" value="WD40 repeat-like"/>
    <property type="match status" value="1"/>
</dbReference>
<feature type="region of interest" description="Disordered" evidence="12">
    <location>
        <begin position="4286"/>
        <end position="4330"/>
    </location>
</feature>
<dbReference type="OrthoDB" id="6348962at2759"/>
<dbReference type="InterPro" id="IPR047509">
    <property type="entry name" value="UBR4-like_UBR-box"/>
</dbReference>
<feature type="compositionally biased region" description="Low complexity" evidence="12">
    <location>
        <begin position="4292"/>
        <end position="4330"/>
    </location>
</feature>
<dbReference type="InterPro" id="IPR056530">
    <property type="entry name" value="UBR4-like_dom"/>
</dbReference>
<dbReference type="InterPro" id="IPR036322">
    <property type="entry name" value="WD40_repeat_dom_sf"/>
</dbReference>
<feature type="zinc finger region" description="UBR-type" evidence="10">
    <location>
        <begin position="1655"/>
        <end position="1724"/>
    </location>
</feature>
<evidence type="ECO:0000259" key="15">
    <source>
        <dbReference type="PROSITE" id="PS51253"/>
    </source>
</evidence>
<evidence type="ECO:0000259" key="13">
    <source>
        <dbReference type="PROSITE" id="PS50960"/>
    </source>
</evidence>
<dbReference type="PANTHER" id="PTHR21725:SF1">
    <property type="entry name" value="E3 UBIQUITIN-PROTEIN LIGASE UBR4"/>
    <property type="match status" value="1"/>
</dbReference>